<dbReference type="EMBL" id="JAHQCS010000178">
    <property type="protein sequence ID" value="MBU9714528.1"/>
    <property type="molecule type" value="Genomic_DNA"/>
</dbReference>
<dbReference type="Proteomes" id="UP000784880">
    <property type="component" value="Unassembled WGS sequence"/>
</dbReference>
<dbReference type="RefSeq" id="WP_217069161.1">
    <property type="nucleotide sequence ID" value="NZ_JAHQCS010000178.1"/>
</dbReference>
<dbReference type="Pfam" id="PF04542">
    <property type="entry name" value="Sigma70_r2"/>
    <property type="match status" value="1"/>
</dbReference>
<dbReference type="NCBIfam" id="TIGR02937">
    <property type="entry name" value="sigma70-ECF"/>
    <property type="match status" value="1"/>
</dbReference>
<dbReference type="InterPro" id="IPR000943">
    <property type="entry name" value="RNA_pol_sigma70"/>
</dbReference>
<dbReference type="PIRSF" id="PIRSF000770">
    <property type="entry name" value="RNA_pol_sigma-SigE/K"/>
    <property type="match status" value="1"/>
</dbReference>
<dbReference type="Pfam" id="PF04545">
    <property type="entry name" value="Sigma70_r4"/>
    <property type="match status" value="1"/>
</dbReference>
<protein>
    <submittedName>
        <fullName evidence="6">FliA/WhiG family RNA polymerase sigma factor</fullName>
    </submittedName>
</protein>
<dbReference type="NCBIfam" id="NF005413">
    <property type="entry name" value="PRK06986.1"/>
    <property type="match status" value="1"/>
</dbReference>
<dbReference type="CDD" id="cd06171">
    <property type="entry name" value="Sigma70_r4"/>
    <property type="match status" value="1"/>
</dbReference>
<evidence type="ECO:0000259" key="5">
    <source>
        <dbReference type="PROSITE" id="PS00716"/>
    </source>
</evidence>
<name>A0ABS6JLW7_9BACI</name>
<dbReference type="InterPro" id="IPR014284">
    <property type="entry name" value="RNA_pol_sigma-70_dom"/>
</dbReference>
<dbReference type="PROSITE" id="PS00716">
    <property type="entry name" value="SIGMA70_2"/>
    <property type="match status" value="1"/>
</dbReference>
<dbReference type="PANTHER" id="PTHR30385:SF7">
    <property type="entry name" value="RNA POLYMERASE SIGMA FACTOR FLIA"/>
    <property type="match status" value="1"/>
</dbReference>
<keyword evidence="4" id="KW-0804">Transcription</keyword>
<keyword evidence="7" id="KW-1185">Reference proteome</keyword>
<keyword evidence="3" id="KW-0238">DNA-binding</keyword>
<evidence type="ECO:0000313" key="7">
    <source>
        <dbReference type="Proteomes" id="UP000784880"/>
    </source>
</evidence>
<accession>A0ABS6JLW7</accession>
<evidence type="ECO:0000256" key="4">
    <source>
        <dbReference type="ARBA" id="ARBA00023163"/>
    </source>
</evidence>
<dbReference type="InterPro" id="IPR007624">
    <property type="entry name" value="RNA_pol_sigma70_r3"/>
</dbReference>
<dbReference type="InterPro" id="IPR007627">
    <property type="entry name" value="RNA_pol_sigma70_r2"/>
</dbReference>
<gene>
    <name evidence="6" type="ORF">KS419_22555</name>
</gene>
<evidence type="ECO:0000313" key="6">
    <source>
        <dbReference type="EMBL" id="MBU9714528.1"/>
    </source>
</evidence>
<evidence type="ECO:0000256" key="3">
    <source>
        <dbReference type="ARBA" id="ARBA00023125"/>
    </source>
</evidence>
<dbReference type="InterPro" id="IPR012845">
    <property type="entry name" value="RNA_pol_sigma_FliA_WhiG"/>
</dbReference>
<dbReference type="PANTHER" id="PTHR30385">
    <property type="entry name" value="SIGMA FACTOR F FLAGELLAR"/>
    <property type="match status" value="1"/>
</dbReference>
<comment type="caution">
    <text evidence="6">The sequence shown here is derived from an EMBL/GenBank/DDBJ whole genome shotgun (WGS) entry which is preliminary data.</text>
</comment>
<feature type="domain" description="RNA polymerase sigma-70" evidence="5">
    <location>
        <begin position="220"/>
        <end position="246"/>
    </location>
</feature>
<evidence type="ECO:0000256" key="2">
    <source>
        <dbReference type="ARBA" id="ARBA00023082"/>
    </source>
</evidence>
<organism evidence="6 7">
    <name type="scientific">Evansella tamaricis</name>
    <dbReference type="NCBI Taxonomy" id="2069301"/>
    <lineage>
        <taxon>Bacteria</taxon>
        <taxon>Bacillati</taxon>
        <taxon>Bacillota</taxon>
        <taxon>Bacilli</taxon>
        <taxon>Bacillales</taxon>
        <taxon>Bacillaceae</taxon>
        <taxon>Evansella</taxon>
    </lineage>
</organism>
<sequence length="254" mass="29572">MPNVSVTTQLKQDWNSWNETRDSIACERLVEAYLPLVDYHVKRIGANLPRNVHLEDLRSNGMIGLYDALEKFDIKRDLKFDTYASFRIRGSIIDGLRQQDWLPRSVREKSKKIEGAVEKLEQDFGRYVTALEIAEYIGTTEKDVLQTMSESYLANQLSIDEPTVDNREDTFSSTIVDHKMPSPEQQVNKKEELEELTKVIKTLKEKEQLIVSLFYFEEMTLTEIGEILNLSTSRISQIHSRILFKLQNQLMKHK</sequence>
<dbReference type="NCBIfam" id="TIGR02479">
    <property type="entry name" value="FliA_WhiG"/>
    <property type="match status" value="1"/>
</dbReference>
<reference evidence="6 7" key="1">
    <citation type="submission" date="2021-06" db="EMBL/GenBank/DDBJ databases">
        <title>Bacillus sp. RD4P76, an endophyte from a halophyte.</title>
        <authorList>
            <person name="Sun J.-Q."/>
        </authorList>
    </citation>
    <scope>NUCLEOTIDE SEQUENCE [LARGE SCALE GENOMIC DNA]</scope>
    <source>
        <strain evidence="6 7">CGMCC 1.15917</strain>
    </source>
</reference>
<proteinExistence type="predicted"/>
<keyword evidence="2" id="KW-0731">Sigma factor</keyword>
<evidence type="ECO:0000256" key="1">
    <source>
        <dbReference type="ARBA" id="ARBA00023015"/>
    </source>
</evidence>
<dbReference type="NCBIfam" id="NF005809">
    <property type="entry name" value="PRK07670.1"/>
    <property type="match status" value="1"/>
</dbReference>
<dbReference type="Pfam" id="PF04539">
    <property type="entry name" value="Sigma70_r3"/>
    <property type="match status" value="1"/>
</dbReference>
<keyword evidence="1" id="KW-0805">Transcription regulation</keyword>
<dbReference type="InterPro" id="IPR007630">
    <property type="entry name" value="RNA_pol_sigma70_r4"/>
</dbReference>